<accession>A0A0L0F421</accession>
<keyword evidence="2" id="KW-1185">Reference proteome</keyword>
<name>A0A0L0F421_9EUKA</name>
<gene>
    <name evidence="1" type="ORF">SARC_15992</name>
</gene>
<dbReference type="GeneID" id="25916496"/>
<sequence>VTVEATEDCDLFILTRHDLLELMEELPELRDKIKHNLIEMKMEIHELKHFEVNDLEMRDEMTEVDPYGNII</sequence>
<proteinExistence type="predicted"/>
<feature type="non-terminal residue" evidence="1">
    <location>
        <position position="1"/>
    </location>
</feature>
<dbReference type="EMBL" id="KQ248748">
    <property type="protein sequence ID" value="KNC71470.1"/>
    <property type="molecule type" value="Genomic_DNA"/>
</dbReference>
<dbReference type="SUPFAM" id="SSF51206">
    <property type="entry name" value="cAMP-binding domain-like"/>
    <property type="match status" value="1"/>
</dbReference>
<dbReference type="Proteomes" id="UP000054560">
    <property type="component" value="Unassembled WGS sequence"/>
</dbReference>
<dbReference type="InterPro" id="IPR014710">
    <property type="entry name" value="RmlC-like_jellyroll"/>
</dbReference>
<protein>
    <recommendedName>
        <fullName evidence="3">Cyclic nucleotide-binding domain-containing protein</fullName>
    </recommendedName>
</protein>
<reference evidence="1 2" key="1">
    <citation type="submission" date="2011-02" db="EMBL/GenBank/DDBJ databases">
        <title>The Genome Sequence of Sphaeroforma arctica JP610.</title>
        <authorList>
            <consortium name="The Broad Institute Genome Sequencing Platform"/>
            <person name="Russ C."/>
            <person name="Cuomo C."/>
            <person name="Young S.K."/>
            <person name="Zeng Q."/>
            <person name="Gargeya S."/>
            <person name="Alvarado L."/>
            <person name="Berlin A."/>
            <person name="Chapman S.B."/>
            <person name="Chen Z."/>
            <person name="Freedman E."/>
            <person name="Gellesch M."/>
            <person name="Goldberg J."/>
            <person name="Griggs A."/>
            <person name="Gujja S."/>
            <person name="Heilman E."/>
            <person name="Heiman D."/>
            <person name="Howarth C."/>
            <person name="Mehta T."/>
            <person name="Neiman D."/>
            <person name="Pearson M."/>
            <person name="Roberts A."/>
            <person name="Saif S."/>
            <person name="Shea T."/>
            <person name="Shenoy N."/>
            <person name="Sisk P."/>
            <person name="Stolte C."/>
            <person name="Sykes S."/>
            <person name="White J."/>
            <person name="Yandava C."/>
            <person name="Burger G."/>
            <person name="Gray M.W."/>
            <person name="Holland P.W.H."/>
            <person name="King N."/>
            <person name="Lang F.B.F."/>
            <person name="Roger A.J."/>
            <person name="Ruiz-Trillo I."/>
            <person name="Haas B."/>
            <person name="Nusbaum C."/>
            <person name="Birren B."/>
        </authorList>
    </citation>
    <scope>NUCLEOTIDE SEQUENCE [LARGE SCALE GENOMIC DNA]</scope>
    <source>
        <strain evidence="1 2">JP610</strain>
    </source>
</reference>
<feature type="non-terminal residue" evidence="1">
    <location>
        <position position="71"/>
    </location>
</feature>
<dbReference type="Gene3D" id="2.60.120.10">
    <property type="entry name" value="Jelly Rolls"/>
    <property type="match status" value="1"/>
</dbReference>
<dbReference type="AlphaFoldDB" id="A0A0L0F421"/>
<evidence type="ECO:0000313" key="1">
    <source>
        <dbReference type="EMBL" id="KNC71470.1"/>
    </source>
</evidence>
<dbReference type="InterPro" id="IPR018490">
    <property type="entry name" value="cNMP-bd_dom_sf"/>
</dbReference>
<evidence type="ECO:0008006" key="3">
    <source>
        <dbReference type="Google" id="ProtNLM"/>
    </source>
</evidence>
<evidence type="ECO:0000313" key="2">
    <source>
        <dbReference type="Proteomes" id="UP000054560"/>
    </source>
</evidence>
<dbReference type="RefSeq" id="XP_014145372.1">
    <property type="nucleotide sequence ID" value="XM_014289897.1"/>
</dbReference>
<organism evidence="1 2">
    <name type="scientific">Sphaeroforma arctica JP610</name>
    <dbReference type="NCBI Taxonomy" id="667725"/>
    <lineage>
        <taxon>Eukaryota</taxon>
        <taxon>Ichthyosporea</taxon>
        <taxon>Ichthyophonida</taxon>
        <taxon>Sphaeroforma</taxon>
    </lineage>
</organism>